<comment type="caution">
    <text evidence="3">The sequence shown here is derived from an EMBL/GenBank/DDBJ whole genome shotgun (WGS) entry which is preliminary data.</text>
</comment>
<feature type="transmembrane region" description="Helical" evidence="2">
    <location>
        <begin position="341"/>
        <end position="362"/>
    </location>
</feature>
<feature type="transmembrane region" description="Helical" evidence="2">
    <location>
        <begin position="464"/>
        <end position="486"/>
    </location>
</feature>
<feature type="transmembrane region" description="Helical" evidence="2">
    <location>
        <begin position="20"/>
        <end position="40"/>
    </location>
</feature>
<feature type="transmembrane region" description="Helical" evidence="2">
    <location>
        <begin position="92"/>
        <end position="110"/>
    </location>
</feature>
<dbReference type="Proteomes" id="UP001159042">
    <property type="component" value="Unassembled WGS sequence"/>
</dbReference>
<dbReference type="GO" id="GO:0008028">
    <property type="term" value="F:monocarboxylic acid transmembrane transporter activity"/>
    <property type="evidence" value="ECO:0007669"/>
    <property type="project" value="TreeGrafter"/>
</dbReference>
<keyword evidence="2" id="KW-1133">Transmembrane helix</keyword>
<dbReference type="InterPro" id="IPR011701">
    <property type="entry name" value="MFS"/>
</dbReference>
<accession>A0AAV8WHZ8</accession>
<sequence>MVSLKDLNPKTETKLVPPDGGWGHLITASVTVMSLVSIVPQTSFGLIFGKFLASIGDETTGTTIVNGVFNTVQSFTGLATGFLLQKYSYRKVGLLGAVLFFLGAFAIIFITNLAQMIITFGVLQGLGYGLMVPASFSAFNTYFSKKMNLMMGIAQAVMVLAAIVFPPVTAVLMEYCGFRGTITALAVLSLLNFPAMGVLQPVKWHMKRVPVEDVVIKDPEMQLEFKSKSLNEEVLRKQIQPLLSKESEVAEDESKSSLTPRGKTASKPRFSVVSLGDRAMSVISDTEVEEKLRSFSKYLDLSLLKDVKYLNISIGVSLSFTSDVAFISIIPLILINAGFSVADVALMMMVYFGADLVSRILLSAISAVCQVRNRYVFMAGSLLSAVFRIAFVMRDAYVWKMVTLAALGFLRCLIQTPLSLVFAEEYKENFPTAFSLYMAVCGFISILVGLLASAVKSFTQSDIMVVHVLTGAFLISGISWVVELGWSKLTARKIL</sequence>
<name>A0AAV8WHZ8_9CUCU</name>
<dbReference type="InterPro" id="IPR050327">
    <property type="entry name" value="Proton-linked_MCT"/>
</dbReference>
<keyword evidence="2" id="KW-0812">Transmembrane</keyword>
<dbReference type="Pfam" id="PF07690">
    <property type="entry name" value="MFS_1"/>
    <property type="match status" value="1"/>
</dbReference>
<feature type="transmembrane region" description="Helical" evidence="2">
    <location>
        <begin position="309"/>
        <end position="335"/>
    </location>
</feature>
<proteinExistence type="predicted"/>
<keyword evidence="2" id="KW-0472">Membrane</keyword>
<dbReference type="PANTHER" id="PTHR11360">
    <property type="entry name" value="MONOCARBOXYLATE TRANSPORTER"/>
    <property type="match status" value="1"/>
</dbReference>
<protein>
    <recommendedName>
        <fullName evidence="5">Monocarboxylate transporter</fullName>
    </recommendedName>
</protein>
<feature type="transmembrane region" description="Helical" evidence="2">
    <location>
        <begin position="151"/>
        <end position="172"/>
    </location>
</feature>
<dbReference type="AlphaFoldDB" id="A0AAV8WHZ8"/>
<organism evidence="3 4">
    <name type="scientific">Exocentrus adspersus</name>
    <dbReference type="NCBI Taxonomy" id="1586481"/>
    <lineage>
        <taxon>Eukaryota</taxon>
        <taxon>Metazoa</taxon>
        <taxon>Ecdysozoa</taxon>
        <taxon>Arthropoda</taxon>
        <taxon>Hexapoda</taxon>
        <taxon>Insecta</taxon>
        <taxon>Pterygota</taxon>
        <taxon>Neoptera</taxon>
        <taxon>Endopterygota</taxon>
        <taxon>Coleoptera</taxon>
        <taxon>Polyphaga</taxon>
        <taxon>Cucujiformia</taxon>
        <taxon>Chrysomeloidea</taxon>
        <taxon>Cerambycidae</taxon>
        <taxon>Lamiinae</taxon>
        <taxon>Acanthocinini</taxon>
        <taxon>Exocentrus</taxon>
    </lineage>
</organism>
<dbReference type="SUPFAM" id="SSF103473">
    <property type="entry name" value="MFS general substrate transporter"/>
    <property type="match status" value="1"/>
</dbReference>
<dbReference type="PANTHER" id="PTHR11360:SF309">
    <property type="entry name" value="MONOCARBOXYLATE TRANSPORTER 7-LIKE PROTEIN"/>
    <property type="match status" value="1"/>
</dbReference>
<feature type="region of interest" description="Disordered" evidence="1">
    <location>
        <begin position="246"/>
        <end position="265"/>
    </location>
</feature>
<keyword evidence="4" id="KW-1185">Reference proteome</keyword>
<evidence type="ECO:0000313" key="4">
    <source>
        <dbReference type="Proteomes" id="UP001159042"/>
    </source>
</evidence>
<gene>
    <name evidence="3" type="ORF">NQ315_009608</name>
</gene>
<feature type="transmembrane region" description="Helical" evidence="2">
    <location>
        <begin position="374"/>
        <end position="391"/>
    </location>
</feature>
<feature type="compositionally biased region" description="Basic and acidic residues" evidence="1">
    <location>
        <begin position="246"/>
        <end position="255"/>
    </location>
</feature>
<reference evidence="3 4" key="1">
    <citation type="journal article" date="2023" name="Insect Mol. Biol.">
        <title>Genome sequencing provides insights into the evolution of gene families encoding plant cell wall-degrading enzymes in longhorned beetles.</title>
        <authorList>
            <person name="Shin N.R."/>
            <person name="Okamura Y."/>
            <person name="Kirsch R."/>
            <person name="Pauchet Y."/>
        </authorList>
    </citation>
    <scope>NUCLEOTIDE SEQUENCE [LARGE SCALE GENOMIC DNA]</scope>
    <source>
        <strain evidence="3">EAD_L_NR</strain>
    </source>
</reference>
<feature type="transmembrane region" description="Helical" evidence="2">
    <location>
        <begin position="116"/>
        <end position="139"/>
    </location>
</feature>
<feature type="transmembrane region" description="Helical" evidence="2">
    <location>
        <begin position="397"/>
        <end position="422"/>
    </location>
</feature>
<evidence type="ECO:0008006" key="5">
    <source>
        <dbReference type="Google" id="ProtNLM"/>
    </source>
</evidence>
<evidence type="ECO:0000256" key="1">
    <source>
        <dbReference type="SAM" id="MobiDB-lite"/>
    </source>
</evidence>
<dbReference type="EMBL" id="JANEYG010000001">
    <property type="protein sequence ID" value="KAJ8925760.1"/>
    <property type="molecule type" value="Genomic_DNA"/>
</dbReference>
<dbReference type="InterPro" id="IPR036259">
    <property type="entry name" value="MFS_trans_sf"/>
</dbReference>
<feature type="transmembrane region" description="Helical" evidence="2">
    <location>
        <begin position="178"/>
        <end position="199"/>
    </location>
</feature>
<evidence type="ECO:0000313" key="3">
    <source>
        <dbReference type="EMBL" id="KAJ8925760.1"/>
    </source>
</evidence>
<evidence type="ECO:0000256" key="2">
    <source>
        <dbReference type="SAM" id="Phobius"/>
    </source>
</evidence>
<dbReference type="Gene3D" id="1.20.1250.20">
    <property type="entry name" value="MFS general substrate transporter like domains"/>
    <property type="match status" value="1"/>
</dbReference>
<feature type="transmembrane region" description="Helical" evidence="2">
    <location>
        <begin position="434"/>
        <end position="452"/>
    </location>
</feature>